<gene>
    <name evidence="1" type="ORF">FWK35_00026758</name>
</gene>
<comment type="caution">
    <text evidence="1">The sequence shown here is derived from an EMBL/GenBank/DDBJ whole genome shotgun (WGS) entry which is preliminary data.</text>
</comment>
<keyword evidence="2" id="KW-1185">Reference proteome</keyword>
<sequence>MADTINLSLELNRHSLYSEYNLKLNPVTLDDDGVYQCQVGTGKRDEPAIRSRKATLTVLVPPNRPRITQGDKIYTTENSPIELECISEGGKPQAEVSAEAFHVFIILLSWQ</sequence>
<dbReference type="InterPro" id="IPR036179">
    <property type="entry name" value="Ig-like_dom_sf"/>
</dbReference>
<organism evidence="1 2">
    <name type="scientific">Aphis craccivora</name>
    <name type="common">Cowpea aphid</name>
    <dbReference type="NCBI Taxonomy" id="307492"/>
    <lineage>
        <taxon>Eukaryota</taxon>
        <taxon>Metazoa</taxon>
        <taxon>Ecdysozoa</taxon>
        <taxon>Arthropoda</taxon>
        <taxon>Hexapoda</taxon>
        <taxon>Insecta</taxon>
        <taxon>Pterygota</taxon>
        <taxon>Neoptera</taxon>
        <taxon>Paraneoptera</taxon>
        <taxon>Hemiptera</taxon>
        <taxon>Sternorrhyncha</taxon>
        <taxon>Aphidomorpha</taxon>
        <taxon>Aphidoidea</taxon>
        <taxon>Aphididae</taxon>
        <taxon>Aphidini</taxon>
        <taxon>Aphis</taxon>
        <taxon>Aphis</taxon>
    </lineage>
</organism>
<dbReference type="InterPro" id="IPR013783">
    <property type="entry name" value="Ig-like_fold"/>
</dbReference>
<name>A0A6G0ZM64_APHCR</name>
<dbReference type="Gene3D" id="2.60.40.10">
    <property type="entry name" value="Immunoglobulins"/>
    <property type="match status" value="1"/>
</dbReference>
<protein>
    <submittedName>
        <fullName evidence="1">Irregular chiasm C-roughest protein-like</fullName>
    </submittedName>
</protein>
<dbReference type="AlphaFoldDB" id="A0A6G0ZM64"/>
<reference evidence="1 2" key="1">
    <citation type="submission" date="2019-08" db="EMBL/GenBank/DDBJ databases">
        <title>Whole genome of Aphis craccivora.</title>
        <authorList>
            <person name="Voronova N.V."/>
            <person name="Shulinski R.S."/>
            <person name="Bandarenka Y.V."/>
            <person name="Zhorov D.G."/>
            <person name="Warner D."/>
        </authorList>
    </citation>
    <scope>NUCLEOTIDE SEQUENCE [LARGE SCALE GENOMIC DNA]</scope>
    <source>
        <strain evidence="1">180601</strain>
        <tissue evidence="1">Whole Body</tissue>
    </source>
</reference>
<dbReference type="OrthoDB" id="6413693at2759"/>
<proteinExistence type="predicted"/>
<evidence type="ECO:0000313" key="2">
    <source>
        <dbReference type="Proteomes" id="UP000478052"/>
    </source>
</evidence>
<accession>A0A6G0ZM64</accession>
<dbReference type="PANTHER" id="PTHR45889:SF8">
    <property type="entry name" value="IG-LIKE DOMAIN-CONTAINING PROTEIN"/>
    <property type="match status" value="1"/>
</dbReference>
<dbReference type="EMBL" id="VUJU01000177">
    <property type="protein sequence ID" value="KAF0772424.1"/>
    <property type="molecule type" value="Genomic_DNA"/>
</dbReference>
<dbReference type="CDD" id="cd00096">
    <property type="entry name" value="Ig"/>
    <property type="match status" value="1"/>
</dbReference>
<dbReference type="SUPFAM" id="SSF48726">
    <property type="entry name" value="Immunoglobulin"/>
    <property type="match status" value="1"/>
</dbReference>
<dbReference type="Proteomes" id="UP000478052">
    <property type="component" value="Unassembled WGS sequence"/>
</dbReference>
<dbReference type="PANTHER" id="PTHR45889">
    <property type="entry name" value="IG-LIKE DOMAIN-CONTAINING PROTEIN"/>
    <property type="match status" value="1"/>
</dbReference>
<evidence type="ECO:0000313" key="1">
    <source>
        <dbReference type="EMBL" id="KAF0772424.1"/>
    </source>
</evidence>